<dbReference type="AlphaFoldDB" id="A0A5P2H4W4"/>
<evidence type="ECO:0000313" key="2">
    <source>
        <dbReference type="Proteomes" id="UP000322822"/>
    </source>
</evidence>
<organism evidence="1 2">
    <name type="scientific">Cupriavidus pauculus</name>
    <dbReference type="NCBI Taxonomy" id="82633"/>
    <lineage>
        <taxon>Bacteria</taxon>
        <taxon>Pseudomonadati</taxon>
        <taxon>Pseudomonadota</taxon>
        <taxon>Betaproteobacteria</taxon>
        <taxon>Burkholderiales</taxon>
        <taxon>Burkholderiaceae</taxon>
        <taxon>Cupriavidus</taxon>
    </lineage>
</organism>
<sequence>MPKLNGAGSWFFPLKRVTQEDRRLIEVGATWPAQRAAGKRPTETPPQLVVSETAFGYGAARCANLCDTSRHERMVWAAIDCSVPPDAQVASLKALAQVHRAYWRENGMLTKDTSTATIETTDYQDVFSHVGFRRTHDAGISTDDNASFWRVVGVDALGPIVTETETCLRLLREIHCRFQKQEEVTNWPSRFPQLIPTVPGQSERPPTNSRYLKALLALATASASANFDQTRANDIAREVGIGPTKGRRSPSWMTDFHDSMEETHLRRANLLVRKLYRWLVHAQISLAQ</sequence>
<evidence type="ECO:0000313" key="1">
    <source>
        <dbReference type="EMBL" id="QET02545.1"/>
    </source>
</evidence>
<protein>
    <submittedName>
        <fullName evidence="1">Uncharacterized protein</fullName>
    </submittedName>
</protein>
<name>A0A5P2H4W4_9BURK</name>
<accession>A0A5P2H4W4</accession>
<gene>
    <name evidence="1" type="ORF">FOB72_11190</name>
</gene>
<dbReference type="Proteomes" id="UP000322822">
    <property type="component" value="Chromosome 1"/>
</dbReference>
<proteinExistence type="predicted"/>
<reference evidence="1 2" key="1">
    <citation type="submission" date="2019-09" db="EMBL/GenBank/DDBJ databases">
        <title>FDA dAtabase for Regulatory Grade micrObial Sequences (FDA-ARGOS): Supporting development and validation of Infectious Disease Dx tests.</title>
        <authorList>
            <person name="Sciortino C."/>
            <person name="Tallon L."/>
            <person name="Sadzewicz L."/>
            <person name="Vavikolanu K."/>
            <person name="Mehta A."/>
            <person name="Aluvathingal J."/>
            <person name="Nadendla S."/>
            <person name="Nandy P."/>
            <person name="Geyer C."/>
            <person name="Yan Y."/>
            <person name="Sichtig H."/>
        </authorList>
    </citation>
    <scope>NUCLEOTIDE SEQUENCE [LARGE SCALE GENOMIC DNA]</scope>
    <source>
        <strain evidence="1 2">FDAARGOS_664</strain>
    </source>
</reference>
<dbReference type="EMBL" id="CP044065">
    <property type="protein sequence ID" value="QET02545.1"/>
    <property type="molecule type" value="Genomic_DNA"/>
</dbReference>
<dbReference type="RefSeq" id="WP_150372576.1">
    <property type="nucleotide sequence ID" value="NZ_CP044065.1"/>
</dbReference>
<dbReference type="OrthoDB" id="9083611at2"/>